<keyword evidence="11 12" id="KW-0472">Membrane</keyword>
<dbReference type="EC" id="2.3.2.27" evidence="3"/>
<evidence type="ECO:0000313" key="14">
    <source>
        <dbReference type="EMBL" id="GIJ44102.1"/>
    </source>
</evidence>
<name>A0A8J3YGS0_9ACTN</name>
<keyword evidence="10 12" id="KW-1133">Transmembrane helix</keyword>
<evidence type="ECO:0000256" key="12">
    <source>
        <dbReference type="SAM" id="Phobius"/>
    </source>
</evidence>
<keyword evidence="5 12" id="KW-0812">Transmembrane</keyword>
<evidence type="ECO:0000256" key="4">
    <source>
        <dbReference type="ARBA" id="ARBA00022679"/>
    </source>
</evidence>
<keyword evidence="4" id="KW-0808">Transferase</keyword>
<dbReference type="RefSeq" id="WP_203897679.1">
    <property type="nucleotide sequence ID" value="NZ_BOPF01000003.1"/>
</dbReference>
<dbReference type="Proteomes" id="UP000619260">
    <property type="component" value="Unassembled WGS sequence"/>
</dbReference>
<evidence type="ECO:0000256" key="3">
    <source>
        <dbReference type="ARBA" id="ARBA00012483"/>
    </source>
</evidence>
<keyword evidence="8" id="KW-0833">Ubl conjugation pathway</keyword>
<keyword evidence="15" id="KW-1185">Reference proteome</keyword>
<evidence type="ECO:0000256" key="6">
    <source>
        <dbReference type="ARBA" id="ARBA00022723"/>
    </source>
</evidence>
<feature type="domain" description="E3 Ubiquitin ligase MUL1-like" evidence="13">
    <location>
        <begin position="86"/>
        <end position="245"/>
    </location>
</feature>
<keyword evidence="6" id="KW-0479">Metal-binding</keyword>
<comment type="subcellular location">
    <subcellularLocation>
        <location evidence="2">Membrane</location>
        <topology evidence="2">Multi-pass membrane protein</topology>
    </subcellularLocation>
</comment>
<evidence type="ECO:0000256" key="11">
    <source>
        <dbReference type="ARBA" id="ARBA00023136"/>
    </source>
</evidence>
<proteinExistence type="predicted"/>
<comment type="caution">
    <text evidence="14">The sequence shown here is derived from an EMBL/GenBank/DDBJ whole genome shotgun (WGS) entry which is preliminary data.</text>
</comment>
<dbReference type="GO" id="GO:0061630">
    <property type="term" value="F:ubiquitin protein ligase activity"/>
    <property type="evidence" value="ECO:0007669"/>
    <property type="project" value="UniProtKB-EC"/>
</dbReference>
<evidence type="ECO:0000313" key="15">
    <source>
        <dbReference type="Proteomes" id="UP000619260"/>
    </source>
</evidence>
<evidence type="ECO:0000259" key="13">
    <source>
        <dbReference type="Pfam" id="PF12483"/>
    </source>
</evidence>
<dbReference type="EMBL" id="BOPF01000003">
    <property type="protein sequence ID" value="GIJ44102.1"/>
    <property type="molecule type" value="Genomic_DNA"/>
</dbReference>
<evidence type="ECO:0000256" key="5">
    <source>
        <dbReference type="ARBA" id="ARBA00022692"/>
    </source>
</evidence>
<evidence type="ECO:0000256" key="8">
    <source>
        <dbReference type="ARBA" id="ARBA00022786"/>
    </source>
</evidence>
<gene>
    <name evidence="14" type="ORF">Val02_09880</name>
</gene>
<feature type="transmembrane region" description="Helical" evidence="12">
    <location>
        <begin position="225"/>
        <end position="251"/>
    </location>
</feature>
<feature type="transmembrane region" description="Helical" evidence="12">
    <location>
        <begin position="6"/>
        <end position="26"/>
    </location>
</feature>
<dbReference type="GO" id="GO:0016567">
    <property type="term" value="P:protein ubiquitination"/>
    <property type="evidence" value="ECO:0007669"/>
    <property type="project" value="InterPro"/>
</dbReference>
<protein>
    <recommendedName>
        <fullName evidence="3">RING-type E3 ubiquitin transferase</fullName>
        <ecNumber evidence="3">2.3.2.27</ecNumber>
    </recommendedName>
</protein>
<accession>A0A8J3YGS0</accession>
<dbReference type="Pfam" id="PF12483">
    <property type="entry name" value="GIDE"/>
    <property type="match status" value="1"/>
</dbReference>
<evidence type="ECO:0000256" key="1">
    <source>
        <dbReference type="ARBA" id="ARBA00000900"/>
    </source>
</evidence>
<evidence type="ECO:0000256" key="9">
    <source>
        <dbReference type="ARBA" id="ARBA00022833"/>
    </source>
</evidence>
<evidence type="ECO:0000256" key="2">
    <source>
        <dbReference type="ARBA" id="ARBA00004141"/>
    </source>
</evidence>
<reference evidence="14" key="1">
    <citation type="submission" date="2021-01" db="EMBL/GenBank/DDBJ databases">
        <title>Whole genome shotgun sequence of Virgisporangium aliadipatigenens NBRC 105644.</title>
        <authorList>
            <person name="Komaki H."/>
            <person name="Tamura T."/>
        </authorList>
    </citation>
    <scope>NUCLEOTIDE SEQUENCE</scope>
    <source>
        <strain evidence="14">NBRC 105644</strain>
    </source>
</reference>
<sequence>MVIGVLLLVVGAATTWWSVVWMRLWAVLRREPLRSPADLVGAAAAGALPPGPYVVGGTAAPGAAVLSSPINGDSCVWHRHVGTRTQVRTRVDDKGKVHRRTSRHRIADLASLDRFAVEGGGGAVRVHPDRMRVDRPSRGEVRKDLPTPISVLPAQKQPAKRPPKLRPDVVERYAYREWFIRPGTPLVVVGEAVADADGTVVVRRPPGAAPHLVSTRSFVRVGRRVAVLAVACTAGAVAAGVAGLGLVVAGLV</sequence>
<dbReference type="GO" id="GO:0016020">
    <property type="term" value="C:membrane"/>
    <property type="evidence" value="ECO:0007669"/>
    <property type="project" value="UniProtKB-SubCell"/>
</dbReference>
<dbReference type="GO" id="GO:0008270">
    <property type="term" value="F:zinc ion binding"/>
    <property type="evidence" value="ECO:0007669"/>
    <property type="project" value="UniProtKB-KW"/>
</dbReference>
<keyword evidence="7" id="KW-0863">Zinc-finger</keyword>
<dbReference type="InterPro" id="IPR022170">
    <property type="entry name" value="MUL1-like"/>
</dbReference>
<dbReference type="AlphaFoldDB" id="A0A8J3YGS0"/>
<evidence type="ECO:0000256" key="7">
    <source>
        <dbReference type="ARBA" id="ARBA00022771"/>
    </source>
</evidence>
<organism evidence="14 15">
    <name type="scientific">Virgisporangium aliadipatigenens</name>
    <dbReference type="NCBI Taxonomy" id="741659"/>
    <lineage>
        <taxon>Bacteria</taxon>
        <taxon>Bacillati</taxon>
        <taxon>Actinomycetota</taxon>
        <taxon>Actinomycetes</taxon>
        <taxon>Micromonosporales</taxon>
        <taxon>Micromonosporaceae</taxon>
        <taxon>Virgisporangium</taxon>
    </lineage>
</organism>
<evidence type="ECO:0000256" key="10">
    <source>
        <dbReference type="ARBA" id="ARBA00022989"/>
    </source>
</evidence>
<keyword evidence="9" id="KW-0862">Zinc</keyword>
<comment type="catalytic activity">
    <reaction evidence="1">
        <text>S-ubiquitinyl-[E2 ubiquitin-conjugating enzyme]-L-cysteine + [acceptor protein]-L-lysine = [E2 ubiquitin-conjugating enzyme]-L-cysteine + N(6)-ubiquitinyl-[acceptor protein]-L-lysine.</text>
        <dbReference type="EC" id="2.3.2.27"/>
    </reaction>
</comment>